<organism evidence="1 2">
    <name type="scientific">Streptomyces graminearus</name>
    <dbReference type="NCBI Taxonomy" id="284030"/>
    <lineage>
        <taxon>Bacteria</taxon>
        <taxon>Bacillati</taxon>
        <taxon>Actinomycetota</taxon>
        <taxon>Actinomycetes</taxon>
        <taxon>Kitasatosporales</taxon>
        <taxon>Streptomycetaceae</taxon>
        <taxon>Streptomyces</taxon>
    </lineage>
</organism>
<protein>
    <submittedName>
        <fullName evidence="1">Uncharacterized protein</fullName>
    </submittedName>
</protein>
<dbReference type="Proteomes" id="UP001501721">
    <property type="component" value="Unassembled WGS sequence"/>
</dbReference>
<comment type="caution">
    <text evidence="1">The sequence shown here is derived from an EMBL/GenBank/DDBJ whole genome shotgun (WGS) entry which is preliminary data.</text>
</comment>
<gene>
    <name evidence="1" type="ORF">GCM10010422_58330</name>
</gene>
<evidence type="ECO:0000313" key="2">
    <source>
        <dbReference type="Proteomes" id="UP001501721"/>
    </source>
</evidence>
<proteinExistence type="predicted"/>
<dbReference type="EMBL" id="BAAATL010000031">
    <property type="protein sequence ID" value="GAA2501334.1"/>
    <property type="molecule type" value="Genomic_DNA"/>
</dbReference>
<name>A0ABP5ZMJ3_9ACTN</name>
<evidence type="ECO:0000313" key="1">
    <source>
        <dbReference type="EMBL" id="GAA2501334.1"/>
    </source>
</evidence>
<keyword evidence="2" id="KW-1185">Reference proteome</keyword>
<accession>A0ABP5ZMJ3</accession>
<sequence>MGRGDQVTGTGLTIRAVPGADFLAGCIVSTWLDMVAFLLIGHAPPQYPGETADSIEVGLMGMVDAMGLRPAAETVPAVGLRIVMRGPYVALDYGHPTVFMQVPTVGVAWRSHLNRGGPALLVVALDPIPPGAGPDALANYLDRVASTRRAYAGTTALRNQ</sequence>
<reference evidence="2" key="1">
    <citation type="journal article" date="2019" name="Int. J. Syst. Evol. Microbiol.">
        <title>The Global Catalogue of Microorganisms (GCM) 10K type strain sequencing project: providing services to taxonomists for standard genome sequencing and annotation.</title>
        <authorList>
            <consortium name="The Broad Institute Genomics Platform"/>
            <consortium name="The Broad Institute Genome Sequencing Center for Infectious Disease"/>
            <person name="Wu L."/>
            <person name="Ma J."/>
        </authorList>
    </citation>
    <scope>NUCLEOTIDE SEQUENCE [LARGE SCALE GENOMIC DNA]</scope>
    <source>
        <strain evidence="2">JCM 6923</strain>
    </source>
</reference>